<proteinExistence type="predicted"/>
<sequence>VSALATFVSGAIANITISAELHGYERFSDLVVFGTDGTLAVNWKGGREIALCTDDGAETIPCAEDADGPEEPHFVRQIAEFLASVRDDRPSLTDGKSERATLAAILAGYESIRTGQPVKP</sequence>
<name>A0A0F9EXX9_9ZZZZ</name>
<dbReference type="SUPFAM" id="SSF55347">
    <property type="entry name" value="Glyceraldehyde-3-phosphate dehydrogenase-like, C-terminal domain"/>
    <property type="match status" value="1"/>
</dbReference>
<protein>
    <recommendedName>
        <fullName evidence="2">Gfo/Idh/MocA-like oxidoreductase C-terminal domain-containing protein</fullName>
    </recommendedName>
</protein>
<evidence type="ECO:0008006" key="2">
    <source>
        <dbReference type="Google" id="ProtNLM"/>
    </source>
</evidence>
<comment type="caution">
    <text evidence="1">The sequence shown here is derived from an EMBL/GenBank/DDBJ whole genome shotgun (WGS) entry which is preliminary data.</text>
</comment>
<dbReference type="Gene3D" id="3.30.360.10">
    <property type="entry name" value="Dihydrodipicolinate Reductase, domain 2"/>
    <property type="match status" value="1"/>
</dbReference>
<feature type="non-terminal residue" evidence="1">
    <location>
        <position position="1"/>
    </location>
</feature>
<accession>A0A0F9EXX9</accession>
<evidence type="ECO:0000313" key="1">
    <source>
        <dbReference type="EMBL" id="KKL49850.1"/>
    </source>
</evidence>
<gene>
    <name evidence="1" type="ORF">LCGC14_2311380</name>
</gene>
<dbReference type="EMBL" id="LAZR01032811">
    <property type="protein sequence ID" value="KKL49850.1"/>
    <property type="molecule type" value="Genomic_DNA"/>
</dbReference>
<reference evidence="1" key="1">
    <citation type="journal article" date="2015" name="Nature">
        <title>Complex archaea that bridge the gap between prokaryotes and eukaryotes.</title>
        <authorList>
            <person name="Spang A."/>
            <person name="Saw J.H."/>
            <person name="Jorgensen S.L."/>
            <person name="Zaremba-Niedzwiedzka K."/>
            <person name="Martijn J."/>
            <person name="Lind A.E."/>
            <person name="van Eijk R."/>
            <person name="Schleper C."/>
            <person name="Guy L."/>
            <person name="Ettema T.J."/>
        </authorList>
    </citation>
    <scope>NUCLEOTIDE SEQUENCE</scope>
</reference>
<dbReference type="AlphaFoldDB" id="A0A0F9EXX9"/>
<organism evidence="1">
    <name type="scientific">marine sediment metagenome</name>
    <dbReference type="NCBI Taxonomy" id="412755"/>
    <lineage>
        <taxon>unclassified sequences</taxon>
        <taxon>metagenomes</taxon>
        <taxon>ecological metagenomes</taxon>
    </lineage>
</organism>